<evidence type="ECO:0000256" key="1">
    <source>
        <dbReference type="SAM" id="Coils"/>
    </source>
</evidence>
<keyword evidence="1" id="KW-0175">Coiled coil</keyword>
<feature type="non-terminal residue" evidence="2">
    <location>
        <position position="281"/>
    </location>
</feature>
<accession>A0A0J6RQ67</accession>
<organism evidence="2 3">
    <name type="scientific">Methylobacterium aquaticum</name>
    <dbReference type="NCBI Taxonomy" id="270351"/>
    <lineage>
        <taxon>Bacteria</taxon>
        <taxon>Pseudomonadati</taxon>
        <taxon>Pseudomonadota</taxon>
        <taxon>Alphaproteobacteria</taxon>
        <taxon>Hyphomicrobiales</taxon>
        <taxon>Methylobacteriaceae</taxon>
        <taxon>Methylobacterium</taxon>
    </lineage>
</organism>
<comment type="caution">
    <text evidence="2">The sequence shown here is derived from an EMBL/GenBank/DDBJ whole genome shotgun (WGS) entry which is preliminary data.</text>
</comment>
<evidence type="ECO:0008006" key="4">
    <source>
        <dbReference type="Google" id="ProtNLM"/>
    </source>
</evidence>
<dbReference type="PATRIC" id="fig|270351.6.peg.6015"/>
<dbReference type="EMBL" id="LABX01000494">
    <property type="protein sequence ID" value="KMO23528.1"/>
    <property type="molecule type" value="Genomic_DNA"/>
</dbReference>
<feature type="coiled-coil region" evidence="1">
    <location>
        <begin position="46"/>
        <end position="125"/>
    </location>
</feature>
<proteinExistence type="predicted"/>
<protein>
    <recommendedName>
        <fullName evidence="4">Phage tail tape measure protein</fullName>
    </recommendedName>
</protein>
<evidence type="ECO:0000313" key="2">
    <source>
        <dbReference type="EMBL" id="KMO23528.1"/>
    </source>
</evidence>
<dbReference type="Proteomes" id="UP000035929">
    <property type="component" value="Unassembled WGS sequence"/>
</dbReference>
<sequence length="281" mass="29353">GNRTLIDQAQQASRDMLAPFQKDTTKPIITAPKAKTPTSTTPTETLNQVETYINSLERTTASLKAEAEASGKSNAERTTAINLARAEELAKQNNLTLSEAEIARIKETSAATAEYRDRLEEVRDRQQMIRDMGGTVLRGIVSDIRAGVSGMQLLTNATSRFLDKLIEVGEQGLIDSLLGKSGGLGGGGLLGGLFSSLLGGGSGLGASPDLAVGSASSWLFDSGGYTGPGGKHEPGGIGHKGEIVFSQDDIRRNGGVRNVERMRRASQGYAAGGYVAAGGSV</sequence>
<reference evidence="2 3" key="1">
    <citation type="submission" date="2015-03" db="EMBL/GenBank/DDBJ databases">
        <title>Genome sequencing of Methylobacterium aquaticum DSM16371 type strain.</title>
        <authorList>
            <person name="Chaudhry V."/>
            <person name="Patil P.B."/>
        </authorList>
    </citation>
    <scope>NUCLEOTIDE SEQUENCE [LARGE SCALE GENOMIC DNA]</scope>
    <source>
        <strain evidence="2 3">DSM 16371</strain>
    </source>
</reference>
<evidence type="ECO:0000313" key="3">
    <source>
        <dbReference type="Proteomes" id="UP000035929"/>
    </source>
</evidence>
<feature type="non-terminal residue" evidence="2">
    <location>
        <position position="1"/>
    </location>
</feature>
<dbReference type="AlphaFoldDB" id="A0A0J6RQ67"/>
<name>A0A0J6RQ67_9HYPH</name>
<gene>
    <name evidence="2" type="ORF">VP06_33535</name>
</gene>